<proteinExistence type="predicted"/>
<dbReference type="Proteomes" id="UP001205063">
    <property type="component" value="Unassembled WGS sequence"/>
</dbReference>
<dbReference type="SUPFAM" id="SSF52540">
    <property type="entry name" value="P-loop containing nucleoside triphosphate hydrolases"/>
    <property type="match status" value="1"/>
</dbReference>
<name>A0AAW5KHL6_9FIRM</name>
<evidence type="ECO:0008006" key="3">
    <source>
        <dbReference type="Google" id="ProtNLM"/>
    </source>
</evidence>
<dbReference type="InterPro" id="IPR059206">
    <property type="entry name" value="Sll1717-like"/>
</dbReference>
<dbReference type="Gene3D" id="3.40.50.300">
    <property type="entry name" value="P-loop containing nucleotide triphosphate hydrolases"/>
    <property type="match status" value="1"/>
</dbReference>
<reference evidence="1" key="1">
    <citation type="submission" date="2022-06" db="EMBL/GenBank/DDBJ databases">
        <title>Isolation of gut microbiota from human fecal samples.</title>
        <authorList>
            <person name="Pamer E.G."/>
            <person name="Barat B."/>
            <person name="Waligurski E."/>
            <person name="Medina S."/>
            <person name="Paddock L."/>
            <person name="Mostad J."/>
        </authorList>
    </citation>
    <scope>NUCLEOTIDE SEQUENCE</scope>
    <source>
        <strain evidence="1">DFI.7.96</strain>
    </source>
</reference>
<comment type="caution">
    <text evidence="1">The sequence shown here is derived from an EMBL/GenBank/DDBJ whole genome shotgun (WGS) entry which is preliminary data.</text>
</comment>
<gene>
    <name evidence="1" type="ORF">NE646_08480</name>
</gene>
<evidence type="ECO:0000313" key="2">
    <source>
        <dbReference type="Proteomes" id="UP001205063"/>
    </source>
</evidence>
<dbReference type="EMBL" id="JANGAB010000004">
    <property type="protein sequence ID" value="MCQ4949700.1"/>
    <property type="molecule type" value="Genomic_DNA"/>
</dbReference>
<organism evidence="1 2">
    <name type="scientific">Bittarella massiliensis</name>
    <name type="common">ex Durand et al. 2017</name>
    <dbReference type="NCBI Taxonomy" id="1720313"/>
    <lineage>
        <taxon>Bacteria</taxon>
        <taxon>Bacillati</taxon>
        <taxon>Bacillota</taxon>
        <taxon>Clostridia</taxon>
        <taxon>Eubacteriales</taxon>
        <taxon>Oscillospiraceae</taxon>
        <taxon>Bittarella (ex Durand et al. 2017)</taxon>
    </lineage>
</organism>
<sequence length="496" mass="57079">MTFAEFYYKFGLAEYPFNTFTTEDERKTKELFIEPVDYSLIKDAFKNSRTIIMAGNRGTGKTAIVFDLIRNAPQNSFILYIDDFSSLSEHPSIKDFYKMICEYLVNTLMSRAVEIKKGISHLPKEDKLFLSQLIVNYMTTVTYQNLNFEIEKIQLSGFSRFINKISKFIQFALNYGLSAGVKLFNSMFANQFSLPIIETNSAIGILPQVKVNVDTSFKDIDTSFSLLTRICQLIKRIGFSNVVVMVDKIDEDSRFKNDGEQISTFIKPLLTDNKLLLCPDLQIAISLWSIPFDNLKSDIRTQKFYCPVLQWHRDDLIRAFNQRVKVYSCEHTARKFHEFFADDISPEDIKQLLVLANHNPRDLWHIFNALFHKQYAIDPNASVFTKEALIGALADFVTDFNYFEYYPRKKNARRDSMDIYRYINHLLKLPDAVFTANQLNSYAGTGSSTNNFIGSMQGMGLIVRTDSKIGTGIVYQISDPKVIYAIHKGLRIARAQ</sequence>
<accession>A0AAW5KHL6</accession>
<dbReference type="InterPro" id="IPR027417">
    <property type="entry name" value="P-loop_NTPase"/>
</dbReference>
<dbReference type="RefSeq" id="WP_256136201.1">
    <property type="nucleotide sequence ID" value="NZ_JANGAB010000004.1"/>
</dbReference>
<protein>
    <recommendedName>
        <fullName evidence="3">ATP-binding protein</fullName>
    </recommendedName>
</protein>
<evidence type="ECO:0000313" key="1">
    <source>
        <dbReference type="EMBL" id="MCQ4949700.1"/>
    </source>
</evidence>
<dbReference type="AlphaFoldDB" id="A0AAW5KHL6"/>
<dbReference type="NCBIfam" id="NF047389">
    <property type="entry name" value="ATPase_Sll1717"/>
    <property type="match status" value="1"/>
</dbReference>